<name>A0A6N2Y843_9FIRM</name>
<organism evidence="6">
    <name type="scientific">Peptoniphilus gorbachii</name>
    <dbReference type="NCBI Taxonomy" id="411567"/>
    <lineage>
        <taxon>Bacteria</taxon>
        <taxon>Bacillati</taxon>
        <taxon>Bacillota</taxon>
        <taxon>Tissierellia</taxon>
        <taxon>Tissierellales</taxon>
        <taxon>Peptoniphilaceae</taxon>
        <taxon>Peptoniphilus</taxon>
    </lineage>
</organism>
<evidence type="ECO:0000313" key="6">
    <source>
        <dbReference type="EMBL" id="VYT62931.1"/>
    </source>
</evidence>
<dbReference type="PANTHER" id="PTHR43140:SF1">
    <property type="entry name" value="TYPE I RESTRICTION ENZYME ECOKI SPECIFICITY SUBUNIT"/>
    <property type="match status" value="1"/>
</dbReference>
<dbReference type="InterPro" id="IPR000055">
    <property type="entry name" value="Restrct_endonuc_typeI_TRD"/>
</dbReference>
<dbReference type="AlphaFoldDB" id="A0A6N2Y843"/>
<reference evidence="6" key="1">
    <citation type="submission" date="2019-11" db="EMBL/GenBank/DDBJ databases">
        <authorList>
            <person name="Feng L."/>
        </authorList>
    </citation>
    <scope>NUCLEOTIDE SEQUENCE</scope>
    <source>
        <strain evidence="6">PgorbachiiLFYP46</strain>
    </source>
</reference>
<evidence type="ECO:0000256" key="1">
    <source>
        <dbReference type="ARBA" id="ARBA00010923"/>
    </source>
</evidence>
<dbReference type="GO" id="GO:0003677">
    <property type="term" value="F:DNA binding"/>
    <property type="evidence" value="ECO:0007669"/>
    <property type="project" value="UniProtKB-KW"/>
</dbReference>
<dbReference type="SUPFAM" id="SSF116734">
    <property type="entry name" value="DNA methylase specificity domain"/>
    <property type="match status" value="2"/>
</dbReference>
<dbReference type="InterPro" id="IPR051212">
    <property type="entry name" value="Type-I_RE_S_subunit"/>
</dbReference>
<dbReference type="GO" id="GO:0009307">
    <property type="term" value="P:DNA restriction-modification system"/>
    <property type="evidence" value="ECO:0007669"/>
    <property type="project" value="UniProtKB-KW"/>
</dbReference>
<evidence type="ECO:0000256" key="3">
    <source>
        <dbReference type="ARBA" id="ARBA00023125"/>
    </source>
</evidence>
<evidence type="ECO:0000259" key="5">
    <source>
        <dbReference type="Pfam" id="PF01420"/>
    </source>
</evidence>
<evidence type="ECO:0000256" key="2">
    <source>
        <dbReference type="ARBA" id="ARBA00022747"/>
    </source>
</evidence>
<keyword evidence="3" id="KW-0238">DNA-binding</keyword>
<proteinExistence type="inferred from homology"/>
<protein>
    <submittedName>
        <fullName evidence="6">Type-1 restriction enzyme specificity protein MPN_089</fullName>
    </submittedName>
</protein>
<sequence length="396" mass="46808">MSKIDELLKNEKVEWKKLGDIKEIMVISPKKKLNRKEYLDEGIYPVIDQGQSFIVGYTNDTNAVFENNKYIVFGDHTESLKYVDFPFVQGADGIKVLKTDEKYINSRYLYHAILNFYEITGEYKRHFSLLKKTEIPIPSLETQEKIVEILDKFINYVTNLQSELQAELQARNKQYEYYRDMLLSEEYLKKISEKFVDYKEEYEVKKFTIEDIAKIKNGKDWKTLGKGNTPVYGSGGKMDICVNEHSYNKPTVLIPRKGSIENIFYVDEPFWNVDTIYYTEIDETKIKPKYFYYFMKTIDLKSLSTNSTRPSLTQSILNKIEINVPPIAIQNKVVEVLDKFQSLLSDTQGLLPEEIEQRQKQYEYYREKLLTFDENVVRIESNRIESNRIESNRIEY</sequence>
<dbReference type="CDD" id="cd17288">
    <property type="entry name" value="RMtype1_S_LlaAI06ORF1089P_TRD1-CR1_like"/>
    <property type="match status" value="1"/>
</dbReference>
<dbReference type="InterPro" id="IPR044946">
    <property type="entry name" value="Restrct_endonuc_typeI_TRD_sf"/>
</dbReference>
<comment type="subunit">
    <text evidence="4">The methyltransferase is composed of M and S polypeptides.</text>
</comment>
<dbReference type="RefSeq" id="WP_156699915.1">
    <property type="nucleotide sequence ID" value="NZ_CACRUP010000001.1"/>
</dbReference>
<feature type="domain" description="Type I restriction modification DNA specificity" evidence="5">
    <location>
        <begin position="203"/>
        <end position="357"/>
    </location>
</feature>
<comment type="similarity">
    <text evidence="1">Belongs to the type-I restriction system S methylase family.</text>
</comment>
<accession>A0A6N2Y843</accession>
<dbReference type="PANTHER" id="PTHR43140">
    <property type="entry name" value="TYPE-1 RESTRICTION ENZYME ECOKI SPECIFICITY PROTEIN"/>
    <property type="match status" value="1"/>
</dbReference>
<dbReference type="Pfam" id="PF01420">
    <property type="entry name" value="Methylase_S"/>
    <property type="match status" value="2"/>
</dbReference>
<dbReference type="Gene3D" id="3.90.220.20">
    <property type="entry name" value="DNA methylase specificity domains"/>
    <property type="match status" value="2"/>
</dbReference>
<evidence type="ECO:0000256" key="4">
    <source>
        <dbReference type="ARBA" id="ARBA00038652"/>
    </source>
</evidence>
<feature type="domain" description="Type I restriction modification DNA specificity" evidence="5">
    <location>
        <begin position="11"/>
        <end position="169"/>
    </location>
</feature>
<gene>
    <name evidence="6" type="ORF">PGLFYP46_00027</name>
</gene>
<keyword evidence="2" id="KW-0680">Restriction system</keyword>
<dbReference type="EMBL" id="CACRUP010000001">
    <property type="protein sequence ID" value="VYT62931.1"/>
    <property type="molecule type" value="Genomic_DNA"/>
</dbReference>